<dbReference type="InterPro" id="IPR042099">
    <property type="entry name" value="ANL_N_sf"/>
</dbReference>
<feature type="domain" description="AMP-dependent synthetase/ligase" evidence="1">
    <location>
        <begin position="112"/>
        <end position="308"/>
    </location>
</feature>
<reference evidence="2 3" key="1">
    <citation type="submission" date="2024-08" db="EMBL/GenBank/DDBJ databases">
        <authorList>
            <person name="Lu H."/>
        </authorList>
    </citation>
    <scope>NUCLEOTIDE SEQUENCE [LARGE SCALE GENOMIC DNA]</scope>
    <source>
        <strain evidence="2 3">BYS180W</strain>
    </source>
</reference>
<dbReference type="InterPro" id="IPR000873">
    <property type="entry name" value="AMP-dep_synth/lig_dom"/>
</dbReference>
<dbReference type="Gene3D" id="3.40.50.12780">
    <property type="entry name" value="N-terminal domain of ligase-like"/>
    <property type="match status" value="1"/>
</dbReference>
<accession>A0ABW7FTZ3</accession>
<dbReference type="RefSeq" id="WP_394459471.1">
    <property type="nucleotide sequence ID" value="NZ_JBIGHZ010000002.1"/>
</dbReference>
<keyword evidence="2" id="KW-0436">Ligase</keyword>
<dbReference type="SUPFAM" id="SSF56801">
    <property type="entry name" value="Acetyl-CoA synthetase-like"/>
    <property type="match status" value="1"/>
</dbReference>
<dbReference type="PANTHER" id="PTHR43845:SF1">
    <property type="entry name" value="BLR5969 PROTEIN"/>
    <property type="match status" value="1"/>
</dbReference>
<dbReference type="GO" id="GO:0016874">
    <property type="term" value="F:ligase activity"/>
    <property type="evidence" value="ECO:0007669"/>
    <property type="project" value="UniProtKB-KW"/>
</dbReference>
<sequence>MNMPDLLDPVSAIARLLARRQRLATEVLQHMNLGPAALLDWQQTLLRATVQHALLHSPHYRRTLQGVGQAWLQGLCEFSELPLTTREQLMDAYPFGMLATAHEELVRFGESSGTSTGRSLAAYFTADDWFTNNCAVAHHLQQVLSPQDVVAVAVPYELAGVGQDLDRALELVGCTVVALGAVTPFCPSERMVQILRDARVTALVCSGTRALHLAEVAQAQGLNPAQDLGLRKLLCAGEGASAAKRELLERTWNARVYPMYGMTETNTLAMCCPAQQLHLMQSRHFFEVLDPDSGLPVGEGQAGELVVSTLAARALPLLRYRTGDLVRLHSAPCRCGRPTQRIDHLGRLGDVLHVGTQRISLLALEQTLLSCLDCAPYHYAVKPLQGTLLQVGLTDNNLVTAVQARLRQAFEHQHGLTLEFVTIDRSKVDQAVRQAVKPTMKSIYLD</sequence>
<dbReference type="Pfam" id="PF00501">
    <property type="entry name" value="AMP-binding"/>
    <property type="match status" value="1"/>
</dbReference>
<dbReference type="PANTHER" id="PTHR43845">
    <property type="entry name" value="BLR5969 PROTEIN"/>
    <property type="match status" value="1"/>
</dbReference>
<organism evidence="2 3">
    <name type="scientific">Roseateles rivi</name>
    <dbReference type="NCBI Taxonomy" id="3299028"/>
    <lineage>
        <taxon>Bacteria</taxon>
        <taxon>Pseudomonadati</taxon>
        <taxon>Pseudomonadota</taxon>
        <taxon>Betaproteobacteria</taxon>
        <taxon>Burkholderiales</taxon>
        <taxon>Sphaerotilaceae</taxon>
        <taxon>Roseateles</taxon>
    </lineage>
</organism>
<proteinExistence type="predicted"/>
<keyword evidence="3" id="KW-1185">Reference proteome</keyword>
<comment type="caution">
    <text evidence="2">The sequence shown here is derived from an EMBL/GenBank/DDBJ whole genome shotgun (WGS) entry which is preliminary data.</text>
</comment>
<dbReference type="EMBL" id="JBIGHZ010000002">
    <property type="protein sequence ID" value="MFG6447796.1"/>
    <property type="molecule type" value="Genomic_DNA"/>
</dbReference>
<evidence type="ECO:0000313" key="3">
    <source>
        <dbReference type="Proteomes" id="UP001606099"/>
    </source>
</evidence>
<evidence type="ECO:0000313" key="2">
    <source>
        <dbReference type="EMBL" id="MFG6447796.1"/>
    </source>
</evidence>
<name>A0ABW7FTZ3_9BURK</name>
<evidence type="ECO:0000259" key="1">
    <source>
        <dbReference type="Pfam" id="PF00501"/>
    </source>
</evidence>
<gene>
    <name evidence="2" type="ORF">ACG0Z6_05995</name>
</gene>
<protein>
    <submittedName>
        <fullName evidence="2">Phenylacetate--CoA ligase family protein</fullName>
    </submittedName>
</protein>
<dbReference type="Proteomes" id="UP001606099">
    <property type="component" value="Unassembled WGS sequence"/>
</dbReference>